<accession>A0A0R1W9X6</accession>
<organism evidence="2 3">
    <name type="scientific">Companilactobacillus nantensis DSM 16982</name>
    <dbReference type="NCBI Taxonomy" id="1423774"/>
    <lineage>
        <taxon>Bacteria</taxon>
        <taxon>Bacillati</taxon>
        <taxon>Bacillota</taxon>
        <taxon>Bacilli</taxon>
        <taxon>Lactobacillales</taxon>
        <taxon>Lactobacillaceae</taxon>
        <taxon>Companilactobacillus</taxon>
    </lineage>
</organism>
<dbReference type="PATRIC" id="fig|1423774.3.peg.1750"/>
<sequence length="283" mass="31959">MSESTTTEVIEAMKWQINHTHKQITSLKKAAKRVGDAEVLQVKGTLLKTYVNQIDPQKGYTILPDYNHPGKNLTIYLDGKKSIMENAEEYFHQYHRDKRGLDTIKQHLVQAEANLDKQIQRQANFNPGDEEQAKLIKKQLIDEDAIKTEVLHSSKAPEPAHPRRFYTTDKVLVEVGKNSVQNDHLTLTAKKDYYWMHVSELAGSHVVIHSVDPSEQTLLEAASLAAYYSKGRGLKQVPVDVLKVRQLHKPKGAKPGLVLFTGKADTLTVYPDGKMAEKLAEKK</sequence>
<evidence type="ECO:0000259" key="1">
    <source>
        <dbReference type="Pfam" id="PF05670"/>
    </source>
</evidence>
<dbReference type="RefSeq" id="WP_057892970.1">
    <property type="nucleotide sequence ID" value="NZ_AZFV01000032.1"/>
</dbReference>
<dbReference type="STRING" id="1423774.FD31_GL001687"/>
<comment type="caution">
    <text evidence="2">The sequence shown here is derived from an EMBL/GenBank/DDBJ whole genome shotgun (WGS) entry which is preliminary data.</text>
</comment>
<gene>
    <name evidence="2" type="ORF">FD31_GL001687</name>
</gene>
<dbReference type="PANTHER" id="PTHR15239">
    <property type="entry name" value="NUCLEAR EXPORT MEDIATOR FACTOR NEMF"/>
    <property type="match status" value="1"/>
</dbReference>
<keyword evidence="3" id="KW-1185">Reference proteome</keyword>
<name>A0A0R1W9X6_9LACO</name>
<protein>
    <submittedName>
        <fullName evidence="2">Adherence protein</fullName>
    </submittedName>
</protein>
<feature type="domain" description="NFACT RNA-binding" evidence="1">
    <location>
        <begin position="164"/>
        <end position="260"/>
    </location>
</feature>
<dbReference type="InterPro" id="IPR051608">
    <property type="entry name" value="RQC_Subunit_NEMF"/>
</dbReference>
<evidence type="ECO:0000313" key="2">
    <source>
        <dbReference type="EMBL" id="KRM14752.1"/>
    </source>
</evidence>
<dbReference type="GO" id="GO:1990112">
    <property type="term" value="C:RQC complex"/>
    <property type="evidence" value="ECO:0007669"/>
    <property type="project" value="TreeGrafter"/>
</dbReference>
<dbReference type="Pfam" id="PF05670">
    <property type="entry name" value="NFACT-R_1"/>
    <property type="match status" value="1"/>
</dbReference>
<proteinExistence type="predicted"/>
<dbReference type="InterPro" id="IPR008532">
    <property type="entry name" value="NFACT_RNA-bd"/>
</dbReference>
<reference evidence="2 3" key="1">
    <citation type="journal article" date="2015" name="Genome Announc.">
        <title>Expanding the biotechnology potential of lactobacilli through comparative genomics of 213 strains and associated genera.</title>
        <authorList>
            <person name="Sun Z."/>
            <person name="Harris H.M."/>
            <person name="McCann A."/>
            <person name="Guo C."/>
            <person name="Argimon S."/>
            <person name="Zhang W."/>
            <person name="Yang X."/>
            <person name="Jeffery I.B."/>
            <person name="Cooney J.C."/>
            <person name="Kagawa T.F."/>
            <person name="Liu W."/>
            <person name="Song Y."/>
            <person name="Salvetti E."/>
            <person name="Wrobel A."/>
            <person name="Rasinkangas P."/>
            <person name="Parkhill J."/>
            <person name="Rea M.C."/>
            <person name="O'Sullivan O."/>
            <person name="Ritari J."/>
            <person name="Douillard F.P."/>
            <person name="Paul Ross R."/>
            <person name="Yang R."/>
            <person name="Briner A.E."/>
            <person name="Felis G.E."/>
            <person name="de Vos W.M."/>
            <person name="Barrangou R."/>
            <person name="Klaenhammer T.R."/>
            <person name="Caufield P.W."/>
            <person name="Cui Y."/>
            <person name="Zhang H."/>
            <person name="O'Toole P.W."/>
        </authorList>
    </citation>
    <scope>NUCLEOTIDE SEQUENCE [LARGE SCALE GENOMIC DNA]</scope>
    <source>
        <strain evidence="2 3">DSM 16982</strain>
    </source>
</reference>
<dbReference type="GO" id="GO:0000049">
    <property type="term" value="F:tRNA binding"/>
    <property type="evidence" value="ECO:0007669"/>
    <property type="project" value="TreeGrafter"/>
</dbReference>
<evidence type="ECO:0000313" key="3">
    <source>
        <dbReference type="Proteomes" id="UP000051302"/>
    </source>
</evidence>
<dbReference type="Proteomes" id="UP000051302">
    <property type="component" value="Unassembled WGS sequence"/>
</dbReference>
<dbReference type="Pfam" id="PF05833">
    <property type="entry name" value="NFACT_N"/>
    <property type="match status" value="1"/>
</dbReference>
<dbReference type="EMBL" id="AZFV01000032">
    <property type="protein sequence ID" value="KRM14752.1"/>
    <property type="molecule type" value="Genomic_DNA"/>
</dbReference>
<dbReference type="PANTHER" id="PTHR15239:SF6">
    <property type="entry name" value="RIBOSOME QUALITY CONTROL COMPLEX SUBUNIT NEMF"/>
    <property type="match status" value="1"/>
</dbReference>
<dbReference type="GO" id="GO:0043023">
    <property type="term" value="F:ribosomal large subunit binding"/>
    <property type="evidence" value="ECO:0007669"/>
    <property type="project" value="TreeGrafter"/>
</dbReference>
<dbReference type="AlphaFoldDB" id="A0A0R1W9X6"/>
<dbReference type="GO" id="GO:0072344">
    <property type="term" value="P:rescue of stalled ribosome"/>
    <property type="evidence" value="ECO:0007669"/>
    <property type="project" value="TreeGrafter"/>
</dbReference>